<accession>A0ABZ2NMS6</accession>
<gene>
    <name evidence="1" type="ORF">WCV65_08720</name>
</gene>
<sequence>MLALHTETMAYNYNDMLTIWVKVTKKSKSYSAVAQHPIKRNKYARATHSIKEKAIEEAVRKVTMQK</sequence>
<proteinExistence type="predicted"/>
<keyword evidence="2" id="KW-1185">Reference proteome</keyword>
<dbReference type="EMBL" id="CP147407">
    <property type="protein sequence ID" value="WXB98540.1"/>
    <property type="molecule type" value="Genomic_DNA"/>
</dbReference>
<organism evidence="1 2">
    <name type="scientific">Metabacillus sediminis</name>
    <dbReference type="NCBI Taxonomy" id="3117746"/>
    <lineage>
        <taxon>Bacteria</taxon>
        <taxon>Bacillati</taxon>
        <taxon>Bacillota</taxon>
        <taxon>Bacilli</taxon>
        <taxon>Bacillales</taxon>
        <taxon>Bacillaceae</taxon>
        <taxon>Metabacillus</taxon>
    </lineage>
</organism>
<evidence type="ECO:0000313" key="2">
    <source>
        <dbReference type="Proteomes" id="UP001377337"/>
    </source>
</evidence>
<reference evidence="1 2" key="1">
    <citation type="submission" date="2024-02" db="EMBL/GenBank/DDBJ databases">
        <title>Seven novel Bacillus-like species.</title>
        <authorList>
            <person name="Liu G."/>
        </authorList>
    </citation>
    <scope>NUCLEOTIDE SEQUENCE [LARGE SCALE GENOMIC DNA]</scope>
    <source>
        <strain evidence="1 2">FJAT-52054</strain>
    </source>
</reference>
<dbReference type="Proteomes" id="UP001377337">
    <property type="component" value="Chromosome"/>
</dbReference>
<evidence type="ECO:0000313" key="1">
    <source>
        <dbReference type="EMBL" id="WXB98540.1"/>
    </source>
</evidence>
<name>A0ABZ2NMS6_9BACI</name>
<evidence type="ECO:0008006" key="3">
    <source>
        <dbReference type="Google" id="ProtNLM"/>
    </source>
</evidence>
<protein>
    <recommendedName>
        <fullName evidence="3">AP2-like integrase N-terminal domain-containing protein</fullName>
    </recommendedName>
</protein>
<dbReference type="RefSeq" id="WP_035413203.1">
    <property type="nucleotide sequence ID" value="NZ_CP147407.1"/>
</dbReference>